<dbReference type="AlphaFoldDB" id="A0A964UKV0"/>
<dbReference type="RefSeq" id="WP_161693572.1">
    <property type="nucleotide sequence ID" value="NZ_JAAAHS010000013.1"/>
</dbReference>
<accession>A0A964UKV0</accession>
<gene>
    <name evidence="1" type="ORF">GUY60_03395</name>
</gene>
<dbReference type="Proteomes" id="UP000598297">
    <property type="component" value="Unassembled WGS sequence"/>
</dbReference>
<evidence type="ECO:0000313" key="2">
    <source>
        <dbReference type="Proteomes" id="UP000598297"/>
    </source>
</evidence>
<organism evidence="1 2">
    <name type="scientific">Streptomyces boluensis</name>
    <dbReference type="NCBI Taxonomy" id="1775135"/>
    <lineage>
        <taxon>Bacteria</taxon>
        <taxon>Bacillati</taxon>
        <taxon>Actinomycetota</taxon>
        <taxon>Actinomycetes</taxon>
        <taxon>Kitasatosporales</taxon>
        <taxon>Streptomycetaceae</taxon>
        <taxon>Streptomyces</taxon>
    </lineage>
</organism>
<name>A0A964UKV0_9ACTN</name>
<comment type="caution">
    <text evidence="1">The sequence shown here is derived from an EMBL/GenBank/DDBJ whole genome shotgun (WGS) entry which is preliminary data.</text>
</comment>
<dbReference type="EMBL" id="JAAAHS010000013">
    <property type="protein sequence ID" value="NBE50487.1"/>
    <property type="molecule type" value="Genomic_DNA"/>
</dbReference>
<protein>
    <submittedName>
        <fullName evidence="1">Uncharacterized protein</fullName>
    </submittedName>
</protein>
<proteinExistence type="predicted"/>
<reference evidence="1" key="1">
    <citation type="submission" date="2020-01" db="EMBL/GenBank/DDBJ databases">
        <title>Whole-genome analyses of novel actinobacteria.</title>
        <authorList>
            <person name="Sahin N."/>
        </authorList>
    </citation>
    <scope>NUCLEOTIDE SEQUENCE</scope>
    <source>
        <strain evidence="1">YC537</strain>
    </source>
</reference>
<dbReference type="OrthoDB" id="4328597at2"/>
<evidence type="ECO:0000313" key="1">
    <source>
        <dbReference type="EMBL" id="NBE50487.1"/>
    </source>
</evidence>
<sequence>MAWTTEEFGKSHDGWVGALLPDGTEPKQVYLDPGSGANFHETREWWAYRGILNRPMAARVRGACSCGWRGETQYPIDWDQIGSFVQDFPSPEPLTDWEQHLDEVEARTIPLPDELTTLLEQVEERLELLVQDSPLAVLKAVAALERATKRFGRQAAAYTEADGLSDETVATALGLSAADAQSRLLRYHLTR</sequence>
<keyword evidence="2" id="KW-1185">Reference proteome</keyword>